<gene>
    <name evidence="7" type="ORF">H0A76_09760</name>
</gene>
<dbReference type="EMBL" id="JACCHT010000002">
    <property type="protein sequence ID" value="NYT28133.1"/>
    <property type="molecule type" value="Genomic_DNA"/>
</dbReference>
<evidence type="ECO:0000256" key="4">
    <source>
        <dbReference type="ARBA" id="ARBA00023002"/>
    </source>
</evidence>
<keyword evidence="2 5" id="KW-0288">FMN</keyword>
<organism evidence="7 8">
    <name type="scientific">Candidatus Thiodubiliella endoseptemdiera</name>
    <dbReference type="NCBI Taxonomy" id="2738886"/>
    <lineage>
        <taxon>Bacteria</taxon>
        <taxon>Pseudomonadati</taxon>
        <taxon>Pseudomonadota</taxon>
        <taxon>Gammaproteobacteria</taxon>
        <taxon>Candidatus Pseudothioglobaceae</taxon>
        <taxon>Candidatus Thiodubiliella</taxon>
    </lineage>
</organism>
<name>A0A853F2E8_9GAMM</name>
<evidence type="ECO:0000313" key="7">
    <source>
        <dbReference type="EMBL" id="NYT28133.1"/>
    </source>
</evidence>
<dbReference type="Proteomes" id="UP000568751">
    <property type="component" value="Unassembled WGS sequence"/>
</dbReference>
<protein>
    <recommendedName>
        <fullName evidence="5">Putative NADH dehydrogenase/NAD(P)H nitroreductase H0A76_09760</fullName>
        <ecNumber evidence="5">1.-.-.-</ecNumber>
    </recommendedName>
</protein>
<dbReference type="Gene3D" id="3.40.109.10">
    <property type="entry name" value="NADH Oxidase"/>
    <property type="match status" value="1"/>
</dbReference>
<evidence type="ECO:0000313" key="8">
    <source>
        <dbReference type="Proteomes" id="UP000568751"/>
    </source>
</evidence>
<sequence length="193" mass="21411">MLDKNTMDILFTEARSHNAWLNKDISNEQIHQLYHLMKFGPTAANTCPARITFVRSDEVKAKLKAHLDEGNVDKAMTAPAVAIISYDTEFYEKLDKLFPHTDAKGWYEGKPDKIKEVGSMNATLQGAYFMLAARSIGLDCGPMGGFNASTLDTAFFPDGKTKSIFICGIGYGDASKIFPRSPRLDFDEACQII</sequence>
<comment type="similarity">
    <text evidence="5">Belongs to the nitroreductase family. HadB/RutE subfamily.</text>
</comment>
<reference evidence="7 8" key="1">
    <citation type="submission" date="2020-05" db="EMBL/GenBank/DDBJ databases">
        <title>Horizontal transmission and recombination maintain forever young bacterial symbiont genomes.</title>
        <authorList>
            <person name="Russell S.L."/>
            <person name="Pepper-Tunick E."/>
            <person name="Svedberg J."/>
            <person name="Byrne A."/>
            <person name="Ruelas Castillo J."/>
            <person name="Vollmers C."/>
            <person name="Beinart R.A."/>
            <person name="Corbett-Detig R."/>
        </authorList>
    </citation>
    <scope>NUCLEOTIDE SEQUENCE [LARGE SCALE GENOMIC DNA]</scope>
    <source>
        <strain evidence="7">455</strain>
    </source>
</reference>
<accession>A0A853F2E8</accession>
<keyword evidence="3 5" id="KW-0521">NADP</keyword>
<dbReference type="InterPro" id="IPR023936">
    <property type="entry name" value="RutE-like"/>
</dbReference>
<dbReference type="GO" id="GO:0016491">
    <property type="term" value="F:oxidoreductase activity"/>
    <property type="evidence" value="ECO:0007669"/>
    <property type="project" value="UniProtKB-UniRule"/>
</dbReference>
<dbReference type="EC" id="1.-.-.-" evidence="5"/>
<dbReference type="Pfam" id="PF00881">
    <property type="entry name" value="Nitroreductase"/>
    <property type="match status" value="1"/>
</dbReference>
<feature type="domain" description="Nitroreductase" evidence="6">
    <location>
        <begin position="15"/>
        <end position="171"/>
    </location>
</feature>
<dbReference type="PANTHER" id="PTHR43543:SF1">
    <property type="entry name" value="MALONIC SEMIALDEHYDE REDUCTASE RUTE-RELATED"/>
    <property type="match status" value="1"/>
</dbReference>
<comment type="cofactor">
    <cofactor evidence="5">
        <name>FMN</name>
        <dbReference type="ChEBI" id="CHEBI:58210"/>
    </cofactor>
</comment>
<keyword evidence="5" id="KW-0520">NAD</keyword>
<keyword evidence="4 5" id="KW-0560">Oxidoreductase</keyword>
<dbReference type="HAMAP" id="MF_01204">
    <property type="entry name" value="Oxidoreductase_RutE_HadB"/>
    <property type="match status" value="1"/>
</dbReference>
<comment type="caution">
    <text evidence="7">The sequence shown here is derived from an EMBL/GenBank/DDBJ whole genome shotgun (WGS) entry which is preliminary data.</text>
</comment>
<dbReference type="InterPro" id="IPR000415">
    <property type="entry name" value="Nitroreductase-like"/>
</dbReference>
<dbReference type="InterPro" id="IPR029479">
    <property type="entry name" value="Nitroreductase"/>
</dbReference>
<keyword evidence="1 5" id="KW-0285">Flavoprotein</keyword>
<dbReference type="PANTHER" id="PTHR43543">
    <property type="entry name" value="MALONIC SEMIALDEHYDE REDUCTASE RUTE-RELATED"/>
    <property type="match status" value="1"/>
</dbReference>
<evidence type="ECO:0000256" key="1">
    <source>
        <dbReference type="ARBA" id="ARBA00022630"/>
    </source>
</evidence>
<dbReference type="CDD" id="cd02148">
    <property type="entry name" value="RutE-like"/>
    <property type="match status" value="1"/>
</dbReference>
<proteinExistence type="inferred from homology"/>
<dbReference type="SUPFAM" id="SSF55469">
    <property type="entry name" value="FMN-dependent nitroreductase-like"/>
    <property type="match status" value="1"/>
</dbReference>
<evidence type="ECO:0000256" key="2">
    <source>
        <dbReference type="ARBA" id="ARBA00022643"/>
    </source>
</evidence>
<dbReference type="NCBIfam" id="NF003768">
    <property type="entry name" value="PRK05365.1"/>
    <property type="match status" value="1"/>
</dbReference>
<dbReference type="InterPro" id="IPR050461">
    <property type="entry name" value="Nitroreductase_HadB/RutE"/>
</dbReference>
<evidence type="ECO:0000256" key="3">
    <source>
        <dbReference type="ARBA" id="ARBA00022857"/>
    </source>
</evidence>
<evidence type="ECO:0000256" key="5">
    <source>
        <dbReference type="HAMAP-Rule" id="MF_01204"/>
    </source>
</evidence>
<dbReference type="AlphaFoldDB" id="A0A853F2E8"/>
<evidence type="ECO:0000259" key="6">
    <source>
        <dbReference type="Pfam" id="PF00881"/>
    </source>
</evidence>